<evidence type="ECO:0000313" key="2">
    <source>
        <dbReference type="Proteomes" id="UP000799755"/>
    </source>
</evidence>
<accession>A0ACB6R117</accession>
<gene>
    <name evidence="1" type="ORF">BDR25DRAFT_341607</name>
</gene>
<comment type="caution">
    <text evidence="1">The sequence shown here is derived from an EMBL/GenBank/DDBJ whole genome shotgun (WGS) entry which is preliminary data.</text>
</comment>
<name>A0ACB6R117_9PLEO</name>
<dbReference type="EMBL" id="MU003501">
    <property type="protein sequence ID" value="KAF2472742.1"/>
    <property type="molecule type" value="Genomic_DNA"/>
</dbReference>
<dbReference type="Proteomes" id="UP000799755">
    <property type="component" value="Unassembled WGS sequence"/>
</dbReference>
<keyword evidence="2" id="KW-1185">Reference proteome</keyword>
<reference evidence="1" key="1">
    <citation type="journal article" date="2020" name="Stud. Mycol.">
        <title>101 Dothideomycetes genomes: a test case for predicting lifestyles and emergence of pathogens.</title>
        <authorList>
            <person name="Haridas S."/>
            <person name="Albert R."/>
            <person name="Binder M."/>
            <person name="Bloem J."/>
            <person name="Labutti K."/>
            <person name="Salamov A."/>
            <person name="Andreopoulos B."/>
            <person name="Baker S."/>
            <person name="Barry K."/>
            <person name="Bills G."/>
            <person name="Bluhm B."/>
            <person name="Cannon C."/>
            <person name="Castanera R."/>
            <person name="Culley D."/>
            <person name="Daum C."/>
            <person name="Ezra D."/>
            <person name="Gonzalez J."/>
            <person name="Henrissat B."/>
            <person name="Kuo A."/>
            <person name="Liang C."/>
            <person name="Lipzen A."/>
            <person name="Lutzoni F."/>
            <person name="Magnuson J."/>
            <person name="Mondo S."/>
            <person name="Nolan M."/>
            <person name="Ohm R."/>
            <person name="Pangilinan J."/>
            <person name="Park H.-J."/>
            <person name="Ramirez L."/>
            <person name="Alfaro M."/>
            <person name="Sun H."/>
            <person name="Tritt A."/>
            <person name="Yoshinaga Y."/>
            <person name="Zwiers L.-H."/>
            <person name="Turgeon B."/>
            <person name="Goodwin S."/>
            <person name="Spatafora J."/>
            <person name="Crous P."/>
            <person name="Grigoriev I."/>
        </authorList>
    </citation>
    <scope>NUCLEOTIDE SEQUENCE</scope>
    <source>
        <strain evidence="1">ATCC 200398</strain>
    </source>
</reference>
<protein>
    <submittedName>
        <fullName evidence="1">Uncharacterized protein</fullName>
    </submittedName>
</protein>
<organism evidence="1 2">
    <name type="scientific">Lindgomyces ingoldianus</name>
    <dbReference type="NCBI Taxonomy" id="673940"/>
    <lineage>
        <taxon>Eukaryota</taxon>
        <taxon>Fungi</taxon>
        <taxon>Dikarya</taxon>
        <taxon>Ascomycota</taxon>
        <taxon>Pezizomycotina</taxon>
        <taxon>Dothideomycetes</taxon>
        <taxon>Pleosporomycetidae</taxon>
        <taxon>Pleosporales</taxon>
        <taxon>Lindgomycetaceae</taxon>
        <taxon>Lindgomyces</taxon>
    </lineage>
</organism>
<sequence>MAMTGQIGVPSALTALTGPGWDFLDSDPSFPNPAQEAFRHAVRFFESNLTQDECKRIWLQEKTSLQDVQKAVQEAKEAYDSSKHSRPREWLSKLSYRVLFYGNILDVLSQHHPEYVSLAWGAIKFVFIGVLNHEELLHELSKALCYIADTLPHVELKAVLFPTPLMKTLVGTLYAHIINFVQRAVKWYKEGKIKHAITSITRPFRLRFQDLVDEIREASRKIDQLAASLSFAEQRRMHSRLQDTYAILEDMKRVMESYNALSQAHLIDTNRRVCEIQFSQILTFVHASPFESPEEIRHFYTSVRNRHRQRDKFYSGNLQATPGLRDFGTGPTSSQIIVSSSFRTRHLAKNFAVDVIDHLDSTETPVVWVLHKPPFDHGERKPITTIEVVKQLVYQILQKNPTLLSERSLSLNAVRFQSARTENDWFALLGSVLAGLKHLYIIVDTAIFNDIEEKQLAAIWLEHFRKLFKEIRNRASCTVVKVVFINYKPTFTQGLPEEYQDSVVRVSKRTVERSKEYRKLKRKHVRAKRLHVPEDTKD</sequence>
<evidence type="ECO:0000313" key="1">
    <source>
        <dbReference type="EMBL" id="KAF2472742.1"/>
    </source>
</evidence>
<proteinExistence type="predicted"/>